<gene>
    <name evidence="2" type="ORF">KIN20_022793</name>
</gene>
<protein>
    <submittedName>
        <fullName evidence="2">Uncharacterized protein</fullName>
    </submittedName>
</protein>
<keyword evidence="3" id="KW-1185">Reference proteome</keyword>
<sequence length="60" mass="6654">MSKVSKVVLNGSQGSCTRDSAERTDLCTKRAVDSVGIFLRYGELPCKYRKLDIVLDPLYG</sequence>
<feature type="region of interest" description="Disordered" evidence="1">
    <location>
        <begin position="1"/>
        <end position="20"/>
    </location>
</feature>
<reference evidence="2" key="1">
    <citation type="submission" date="2021-06" db="EMBL/GenBank/DDBJ databases">
        <title>Parelaphostrongylus tenuis whole genome reference sequence.</title>
        <authorList>
            <person name="Garwood T.J."/>
            <person name="Larsen P.A."/>
            <person name="Fountain-Jones N.M."/>
            <person name="Garbe J.R."/>
            <person name="Macchietto M.G."/>
            <person name="Kania S.A."/>
            <person name="Gerhold R.W."/>
            <person name="Richards J.E."/>
            <person name="Wolf T.M."/>
        </authorList>
    </citation>
    <scope>NUCLEOTIDE SEQUENCE</scope>
    <source>
        <strain evidence="2">MNPRO001-30</strain>
        <tissue evidence="2">Meninges</tissue>
    </source>
</reference>
<dbReference type="EMBL" id="JAHQIW010004592">
    <property type="protein sequence ID" value="KAJ1363038.1"/>
    <property type="molecule type" value="Genomic_DNA"/>
</dbReference>
<proteinExistence type="predicted"/>
<name>A0AAD5MUL8_PARTN</name>
<comment type="caution">
    <text evidence="2">The sequence shown here is derived from an EMBL/GenBank/DDBJ whole genome shotgun (WGS) entry which is preliminary data.</text>
</comment>
<evidence type="ECO:0000256" key="1">
    <source>
        <dbReference type="SAM" id="MobiDB-lite"/>
    </source>
</evidence>
<evidence type="ECO:0000313" key="2">
    <source>
        <dbReference type="EMBL" id="KAJ1363038.1"/>
    </source>
</evidence>
<accession>A0AAD5MUL8</accession>
<dbReference type="Proteomes" id="UP001196413">
    <property type="component" value="Unassembled WGS sequence"/>
</dbReference>
<dbReference type="AlphaFoldDB" id="A0AAD5MUL8"/>
<evidence type="ECO:0000313" key="3">
    <source>
        <dbReference type="Proteomes" id="UP001196413"/>
    </source>
</evidence>
<organism evidence="2 3">
    <name type="scientific">Parelaphostrongylus tenuis</name>
    <name type="common">Meningeal worm</name>
    <dbReference type="NCBI Taxonomy" id="148309"/>
    <lineage>
        <taxon>Eukaryota</taxon>
        <taxon>Metazoa</taxon>
        <taxon>Ecdysozoa</taxon>
        <taxon>Nematoda</taxon>
        <taxon>Chromadorea</taxon>
        <taxon>Rhabditida</taxon>
        <taxon>Rhabditina</taxon>
        <taxon>Rhabditomorpha</taxon>
        <taxon>Strongyloidea</taxon>
        <taxon>Metastrongylidae</taxon>
        <taxon>Parelaphostrongylus</taxon>
    </lineage>
</organism>